<dbReference type="AlphaFoldDB" id="A0A643EWM1"/>
<dbReference type="Gene3D" id="2.40.128.130">
    <property type="entry name" value="Autotransporter beta-domain"/>
    <property type="match status" value="1"/>
</dbReference>
<organism evidence="1">
    <name type="scientific">Brucella pituitosa</name>
    <dbReference type="NCBI Taxonomy" id="571256"/>
    <lineage>
        <taxon>Bacteria</taxon>
        <taxon>Pseudomonadati</taxon>
        <taxon>Pseudomonadota</taxon>
        <taxon>Alphaproteobacteria</taxon>
        <taxon>Hyphomicrobiales</taxon>
        <taxon>Brucellaceae</taxon>
        <taxon>Brucella/Ochrobactrum group</taxon>
        <taxon>Brucella</taxon>
    </lineage>
</organism>
<proteinExistence type="predicted"/>
<gene>
    <name evidence="1" type="ORF">F7Q93_17060</name>
</gene>
<protein>
    <submittedName>
        <fullName evidence="1">Autotransporter domain-containing protein</fullName>
    </submittedName>
</protein>
<dbReference type="GO" id="GO:0019867">
    <property type="term" value="C:outer membrane"/>
    <property type="evidence" value="ECO:0007669"/>
    <property type="project" value="InterPro"/>
</dbReference>
<dbReference type="InterPro" id="IPR006315">
    <property type="entry name" value="OM_autotransptr_brl_dom"/>
</dbReference>
<accession>A0A643EWM1</accession>
<dbReference type="NCBIfam" id="TIGR01414">
    <property type="entry name" value="autotrans_barl"/>
    <property type="match status" value="1"/>
</dbReference>
<evidence type="ECO:0000313" key="1">
    <source>
        <dbReference type="EMBL" id="KAB0569442.1"/>
    </source>
</evidence>
<comment type="caution">
    <text evidence="1">The sequence shown here is derived from an EMBL/GenBank/DDBJ whole genome shotgun (WGS) entry which is preliminary data.</text>
</comment>
<reference evidence="1" key="1">
    <citation type="submission" date="2019-09" db="EMBL/GenBank/DDBJ databases">
        <title>Draft genome sequences of 48 bacterial type strains from the CCUG.</title>
        <authorList>
            <person name="Tunovic T."/>
            <person name="Pineiro-Iglesias B."/>
            <person name="Unosson C."/>
            <person name="Inganas E."/>
            <person name="Ohlen M."/>
            <person name="Cardew S."/>
            <person name="Jensie-Markopoulos S."/>
            <person name="Salva-Serra F."/>
            <person name="Jaen-Luchoro D."/>
            <person name="Karlsson R."/>
            <person name="Svensson-Stadler L."/>
            <person name="Chun J."/>
            <person name="Moore E."/>
        </authorList>
    </citation>
    <scope>NUCLEOTIDE SEQUENCE</scope>
    <source>
        <strain evidence="1">CCUG 50899</strain>
    </source>
</reference>
<sequence>MARWPSVMHRVPRWASVSPLMIIGRDATGAVDVGAFHDIWGNRVHMQDDDSLTARFGLAAGYRNDWTGEDGHIANSSVYGITNVYQEFLGGTRINVAGVPIDADNYKTWADQKYTVHGEGSINTSLYDASLSVGSAVSQPLLRINEGCIDQNRKCCDDEATLQNECRIAG</sequence>
<dbReference type="EMBL" id="VZPE01000007">
    <property type="protein sequence ID" value="KAB0569442.1"/>
    <property type="molecule type" value="Genomic_DNA"/>
</dbReference>
<dbReference type="InterPro" id="IPR036709">
    <property type="entry name" value="Autotransporte_beta_dom_sf"/>
</dbReference>
<name>A0A643EWM1_9HYPH</name>